<feature type="transmembrane region" description="Helical" evidence="7">
    <location>
        <begin position="110"/>
        <end position="134"/>
    </location>
</feature>
<dbReference type="PANTHER" id="PTHR30465">
    <property type="entry name" value="INNER MEMBRANE ABC TRANSPORTER"/>
    <property type="match status" value="1"/>
</dbReference>
<evidence type="ECO:0000313" key="9">
    <source>
        <dbReference type="EMBL" id="PWL03899.1"/>
    </source>
</evidence>
<evidence type="ECO:0000256" key="5">
    <source>
        <dbReference type="ARBA" id="ARBA00022989"/>
    </source>
</evidence>
<dbReference type="EMBL" id="QGHD01000002">
    <property type="protein sequence ID" value="PWL03899.1"/>
    <property type="molecule type" value="Genomic_DNA"/>
</dbReference>
<feature type="domain" description="ABC transmembrane type-1" evidence="8">
    <location>
        <begin position="110"/>
        <end position="328"/>
    </location>
</feature>
<evidence type="ECO:0000313" key="10">
    <source>
        <dbReference type="Proteomes" id="UP000245523"/>
    </source>
</evidence>
<feature type="transmembrane region" description="Helical" evidence="7">
    <location>
        <begin position="305"/>
        <end position="331"/>
    </location>
</feature>
<keyword evidence="6 7" id="KW-0472">Membrane</keyword>
<feature type="transmembrane region" description="Helical" evidence="7">
    <location>
        <begin position="201"/>
        <end position="224"/>
    </location>
</feature>
<dbReference type="InterPro" id="IPR045621">
    <property type="entry name" value="BPD_transp_1_N"/>
</dbReference>
<evidence type="ECO:0000256" key="2">
    <source>
        <dbReference type="ARBA" id="ARBA00022448"/>
    </source>
</evidence>
<feature type="transmembrane region" description="Helical" evidence="7">
    <location>
        <begin position="9"/>
        <end position="30"/>
    </location>
</feature>
<keyword evidence="3" id="KW-1003">Cell membrane</keyword>
<dbReference type="RefSeq" id="WP_109587165.1">
    <property type="nucleotide sequence ID" value="NZ_QGHD01000002.1"/>
</dbReference>
<evidence type="ECO:0000256" key="7">
    <source>
        <dbReference type="RuleBase" id="RU363032"/>
    </source>
</evidence>
<accession>A0ABX5LPS1</accession>
<dbReference type="SUPFAM" id="SSF161098">
    <property type="entry name" value="MetI-like"/>
    <property type="match status" value="1"/>
</dbReference>
<dbReference type="PANTHER" id="PTHR30465:SF66">
    <property type="entry name" value="INNER MEMBRANE ABC TRANSPORTER PERMEASE PROTEIN YEJB"/>
    <property type="match status" value="1"/>
</dbReference>
<dbReference type="CDD" id="cd06261">
    <property type="entry name" value="TM_PBP2"/>
    <property type="match status" value="1"/>
</dbReference>
<dbReference type="PROSITE" id="PS50928">
    <property type="entry name" value="ABC_TM1"/>
    <property type="match status" value="1"/>
</dbReference>
<keyword evidence="4 7" id="KW-0812">Transmembrane</keyword>
<comment type="subcellular location">
    <subcellularLocation>
        <location evidence="1 7">Cell membrane</location>
        <topology evidence="1 7">Multi-pass membrane protein</topology>
    </subcellularLocation>
</comment>
<keyword evidence="5 7" id="KW-1133">Transmembrane helix</keyword>
<gene>
    <name evidence="9" type="ORF">B0H50_10271</name>
</gene>
<dbReference type="Proteomes" id="UP000245523">
    <property type="component" value="Unassembled WGS sequence"/>
</dbReference>
<name>A0ABX5LPS1_9BACT</name>
<dbReference type="InterPro" id="IPR000515">
    <property type="entry name" value="MetI-like"/>
</dbReference>
<keyword evidence="10" id="KW-1185">Reference proteome</keyword>
<proteinExistence type="inferred from homology"/>
<keyword evidence="2 7" id="KW-0813">Transport</keyword>
<evidence type="ECO:0000256" key="1">
    <source>
        <dbReference type="ARBA" id="ARBA00004651"/>
    </source>
</evidence>
<evidence type="ECO:0000259" key="8">
    <source>
        <dbReference type="PROSITE" id="PS50928"/>
    </source>
</evidence>
<feature type="transmembrane region" description="Helical" evidence="7">
    <location>
        <begin position="155"/>
        <end position="181"/>
    </location>
</feature>
<reference evidence="9 10" key="1">
    <citation type="submission" date="2018-05" db="EMBL/GenBank/DDBJ databases">
        <title>Animal gut microbial communities from fecal samples from Wisconsin, USA.</title>
        <authorList>
            <person name="Neumann A."/>
        </authorList>
    </citation>
    <scope>NUCLEOTIDE SEQUENCE [LARGE SCALE GENOMIC DNA]</scope>
    <source>
        <strain evidence="9 10">UWS4</strain>
    </source>
</reference>
<comment type="similarity">
    <text evidence="7">Belongs to the binding-protein-dependent transport system permease family.</text>
</comment>
<dbReference type="InterPro" id="IPR035906">
    <property type="entry name" value="MetI-like_sf"/>
</dbReference>
<feature type="transmembrane region" description="Helical" evidence="7">
    <location>
        <begin position="267"/>
        <end position="285"/>
    </location>
</feature>
<protein>
    <submittedName>
        <fullName evidence="9">Microcin C transport system permease protein</fullName>
    </submittedName>
</protein>
<evidence type="ECO:0000256" key="3">
    <source>
        <dbReference type="ARBA" id="ARBA00022475"/>
    </source>
</evidence>
<organism evidence="9 10">
    <name type="scientific">Hallerella porci</name>
    <dbReference type="NCBI Taxonomy" id="1945871"/>
    <lineage>
        <taxon>Bacteria</taxon>
        <taxon>Pseudomonadati</taxon>
        <taxon>Fibrobacterota</taxon>
        <taxon>Fibrobacteria</taxon>
        <taxon>Fibrobacterales</taxon>
        <taxon>Fibrobacteraceae</taxon>
        <taxon>Hallerella</taxon>
    </lineage>
</organism>
<comment type="caution">
    <text evidence="9">The sequence shown here is derived from an EMBL/GenBank/DDBJ whole genome shotgun (WGS) entry which is preliminary data.</text>
</comment>
<dbReference type="Pfam" id="PF00528">
    <property type="entry name" value="BPD_transp_1"/>
    <property type="match status" value="1"/>
</dbReference>
<evidence type="ECO:0000256" key="4">
    <source>
        <dbReference type="ARBA" id="ARBA00022692"/>
    </source>
</evidence>
<evidence type="ECO:0000256" key="6">
    <source>
        <dbReference type="ARBA" id="ARBA00023136"/>
    </source>
</evidence>
<dbReference type="Pfam" id="PF19300">
    <property type="entry name" value="BPD_transp_1_N"/>
    <property type="match status" value="1"/>
</dbReference>
<sequence>MKAYIIRRLLLMIPTILGITIVCFALVQLIPGGPVEEMIAKVQSAAASHGGVSASKAISPEQIAQIQSYFGFDKPAWERYLNWLWNVLHLDLGTSYTYGLPVWDVISSRFPISLAFGFTSFFLSYLVCIPLGLLKAVKNHSAVDKISSVAIFSGYVMPGYALGILLIIFFAGGSFFNIFPLGGIVSEDFEDLSFMGKIGDILLHWTLPMICYMISEFAFLTFLMKNSVLEELGRDYMRTAMAKGMSFRRALVQHALRNALIPIVTRLSEIFTLLFAGALLVEKVFDIDGMGLLYYNSMVNRDYNVVMGVILLSSILTMFGRLFSDILYTLVDPRIRFS</sequence>
<dbReference type="Gene3D" id="1.10.3720.10">
    <property type="entry name" value="MetI-like"/>
    <property type="match status" value="1"/>
</dbReference>